<dbReference type="Proteomes" id="UP000054538">
    <property type="component" value="Unassembled WGS sequence"/>
</dbReference>
<evidence type="ECO:0000313" key="2">
    <source>
        <dbReference type="Proteomes" id="UP000054538"/>
    </source>
</evidence>
<reference evidence="2" key="2">
    <citation type="submission" date="2015-01" db="EMBL/GenBank/DDBJ databases">
        <title>Evolutionary Origins and Diversification of the Mycorrhizal Mutualists.</title>
        <authorList>
            <consortium name="DOE Joint Genome Institute"/>
            <consortium name="Mycorrhizal Genomics Consortium"/>
            <person name="Kohler A."/>
            <person name="Kuo A."/>
            <person name="Nagy L.G."/>
            <person name="Floudas D."/>
            <person name="Copeland A."/>
            <person name="Barry K.W."/>
            <person name="Cichocki N."/>
            <person name="Veneault-Fourrey C."/>
            <person name="LaButti K."/>
            <person name="Lindquist E.A."/>
            <person name="Lipzen A."/>
            <person name="Lundell T."/>
            <person name="Morin E."/>
            <person name="Murat C."/>
            <person name="Riley R."/>
            <person name="Ohm R."/>
            <person name="Sun H."/>
            <person name="Tunlid A."/>
            <person name="Henrissat B."/>
            <person name="Grigoriev I.V."/>
            <person name="Hibbett D.S."/>
            <person name="Martin F."/>
        </authorList>
    </citation>
    <scope>NUCLEOTIDE SEQUENCE [LARGE SCALE GENOMIC DNA]</scope>
    <source>
        <strain evidence="2">Ve08.2h10</strain>
    </source>
</reference>
<protein>
    <submittedName>
        <fullName evidence="1">Uncharacterized protein</fullName>
    </submittedName>
</protein>
<proteinExistence type="predicted"/>
<dbReference type="OrthoDB" id="258392at2759"/>
<organism evidence="1 2">
    <name type="scientific">Paxillus rubicundulus Ve08.2h10</name>
    <dbReference type="NCBI Taxonomy" id="930991"/>
    <lineage>
        <taxon>Eukaryota</taxon>
        <taxon>Fungi</taxon>
        <taxon>Dikarya</taxon>
        <taxon>Basidiomycota</taxon>
        <taxon>Agaricomycotina</taxon>
        <taxon>Agaricomycetes</taxon>
        <taxon>Agaricomycetidae</taxon>
        <taxon>Boletales</taxon>
        <taxon>Paxilineae</taxon>
        <taxon>Paxillaceae</taxon>
        <taxon>Paxillus</taxon>
    </lineage>
</organism>
<dbReference type="AlphaFoldDB" id="A0A0D0C0W9"/>
<reference evidence="1 2" key="1">
    <citation type="submission" date="2014-04" db="EMBL/GenBank/DDBJ databases">
        <authorList>
            <consortium name="DOE Joint Genome Institute"/>
            <person name="Kuo A."/>
            <person name="Kohler A."/>
            <person name="Jargeat P."/>
            <person name="Nagy L.G."/>
            <person name="Floudas D."/>
            <person name="Copeland A."/>
            <person name="Barry K.W."/>
            <person name="Cichocki N."/>
            <person name="Veneault-Fourrey C."/>
            <person name="LaButti K."/>
            <person name="Lindquist E.A."/>
            <person name="Lipzen A."/>
            <person name="Lundell T."/>
            <person name="Morin E."/>
            <person name="Murat C."/>
            <person name="Sun H."/>
            <person name="Tunlid A."/>
            <person name="Henrissat B."/>
            <person name="Grigoriev I.V."/>
            <person name="Hibbett D.S."/>
            <person name="Martin F."/>
            <person name="Nordberg H.P."/>
            <person name="Cantor M.N."/>
            <person name="Hua S.X."/>
        </authorList>
    </citation>
    <scope>NUCLEOTIDE SEQUENCE [LARGE SCALE GENOMIC DNA]</scope>
    <source>
        <strain evidence="1 2">Ve08.2h10</strain>
    </source>
</reference>
<dbReference type="HOGENOM" id="CLU_2574564_0_0_1"/>
<evidence type="ECO:0000313" key="1">
    <source>
        <dbReference type="EMBL" id="KIK76907.1"/>
    </source>
</evidence>
<sequence length="81" mass="9285">MTNPEIFGIADYASAMAFELSQNTAGNYLVVMKFKHSTNDREFKSLWMFSQDNLTLPEMTLVLDMSPHLSTRKHPSDTDRI</sequence>
<dbReference type="EMBL" id="KN827240">
    <property type="protein sequence ID" value="KIK76907.1"/>
    <property type="molecule type" value="Genomic_DNA"/>
</dbReference>
<keyword evidence="2" id="KW-1185">Reference proteome</keyword>
<dbReference type="STRING" id="930991.A0A0D0C0W9"/>
<dbReference type="InParanoid" id="A0A0D0C0W9"/>
<name>A0A0D0C0W9_9AGAM</name>
<accession>A0A0D0C0W9</accession>
<gene>
    <name evidence="1" type="ORF">PAXRUDRAFT_17868</name>
</gene>